<evidence type="ECO:0000313" key="1">
    <source>
        <dbReference type="EMBL" id="KFM98697.1"/>
    </source>
</evidence>
<gene>
    <name evidence="2" type="ORF">D0U04_13650</name>
    <name evidence="1" type="ORF">DJ93_391</name>
</gene>
<name>A0A090YL98_9BACI</name>
<accession>A0A090YL98</accession>
<dbReference type="Pfam" id="PF22871">
    <property type="entry name" value="AimR"/>
    <property type="match status" value="1"/>
</dbReference>
<reference evidence="2 4" key="2">
    <citation type="submission" date="2018-08" db="EMBL/GenBank/DDBJ databases">
        <title>Bacillus clarus sp. nov. strain PS00077A.</title>
        <authorList>
            <person name="Mendez Acevedo M."/>
            <person name="Carroll L."/>
            <person name="Mukherjee M."/>
            <person name="Wiedmann M."/>
            <person name="Kovac J."/>
        </authorList>
    </citation>
    <scope>NUCLEOTIDE SEQUENCE [LARGE SCALE GENOMIC DNA]</scope>
    <source>
        <strain evidence="2 4">PS00077A</strain>
    </source>
</reference>
<evidence type="ECO:0000313" key="2">
    <source>
        <dbReference type="EMBL" id="RFT66488.1"/>
    </source>
</evidence>
<dbReference type="PATRIC" id="fig|1405.8.peg.563"/>
<proteinExistence type="predicted"/>
<protein>
    <submittedName>
        <fullName evidence="1">Putative hTH transcriptional regulator</fullName>
    </submittedName>
</protein>
<dbReference type="RefSeq" id="WP_042979067.1">
    <property type="nucleotide sequence ID" value="NZ_JMQC01000008.1"/>
</dbReference>
<keyword evidence="4" id="KW-1185">Reference proteome</keyword>
<dbReference type="AlphaFoldDB" id="A0A090YL98"/>
<sequence>MPGFHREICDIINDRDDITFSAVGEKIGASKQCMSKFKKDGTIGFRKLLRLSYYLFPDKQREKMEKWCLQLDSAESIQQSLEYAAITRNISLLKKLIKKHKKEVGVIGDYVNVYNVIYKYMNYDIEGYELTNNLKKVENTEDSTLAILVNILKCYDYFAQKKIHLMLDLALEVEEMIKNLSDNRKLFIKECYLHRLAEILAPVYLHRNELELSRHYAILIINANICAKTVSDASYYIGMTYLTEDIEKCLEYLQKSHEIAKSVGVKKLIIQTRDNLDYVKIYLGVPLGLDSDARLVMYQNNKQNGKMIDDYIEERGERDFLLMYQACNQESILALYECFQRFFSNSNFFFSSLAAKEIYDRGDRSGMTEMLTNFKSNNIKGEIHFEKSFIRSFRSFNPSSGSVCA</sequence>
<dbReference type="Proteomes" id="UP000029389">
    <property type="component" value="Unassembled WGS sequence"/>
</dbReference>
<comment type="caution">
    <text evidence="1">The sequence shown here is derived from an EMBL/GenBank/DDBJ whole genome shotgun (WGS) entry which is preliminary data.</text>
</comment>
<dbReference type="EMBL" id="QVOD01000014">
    <property type="protein sequence ID" value="RFT66488.1"/>
    <property type="molecule type" value="Genomic_DNA"/>
</dbReference>
<organism evidence="1 3">
    <name type="scientific">Bacillus clarus</name>
    <dbReference type="NCBI Taxonomy" id="2338372"/>
    <lineage>
        <taxon>Bacteria</taxon>
        <taxon>Bacillati</taxon>
        <taxon>Bacillota</taxon>
        <taxon>Bacilli</taxon>
        <taxon>Bacillales</taxon>
        <taxon>Bacillaceae</taxon>
        <taxon>Bacillus</taxon>
        <taxon>Bacillus cereus group</taxon>
    </lineage>
</organism>
<dbReference type="Proteomes" id="UP000264294">
    <property type="component" value="Unassembled WGS sequence"/>
</dbReference>
<reference evidence="1 3" key="1">
    <citation type="submission" date="2014-04" db="EMBL/GenBank/DDBJ databases">
        <authorList>
            <person name="Bishop-Lilly K.A."/>
            <person name="Broomall S.M."/>
            <person name="Chain P.S."/>
            <person name="Chertkov O."/>
            <person name="Coyne S.R."/>
            <person name="Daligault H.E."/>
            <person name="Davenport K.W."/>
            <person name="Erkkila T."/>
            <person name="Frey K.G."/>
            <person name="Gibbons H.S."/>
            <person name="Gu W."/>
            <person name="Jaissle J."/>
            <person name="Johnson S.L."/>
            <person name="Koroleva G.I."/>
            <person name="Ladner J.T."/>
            <person name="Lo C.-C."/>
            <person name="Minogue T.D."/>
            <person name="Munk C."/>
            <person name="Palacios G.F."/>
            <person name="Redden C.L."/>
            <person name="Rosenzweig C.N."/>
            <person name="Scholz M.B."/>
            <person name="Teshima H."/>
            <person name="Xu Y."/>
        </authorList>
    </citation>
    <scope>NUCLEOTIDE SEQUENCE [LARGE SCALE GENOMIC DNA]</scope>
    <source>
        <strain evidence="1 3">BHP</strain>
    </source>
</reference>
<dbReference type="InterPro" id="IPR047705">
    <property type="entry name" value="AimR-like"/>
</dbReference>
<evidence type="ECO:0000313" key="4">
    <source>
        <dbReference type="Proteomes" id="UP000264294"/>
    </source>
</evidence>
<dbReference type="NCBIfam" id="NF038310">
    <property type="entry name" value="lysogeny_AimR"/>
    <property type="match status" value="1"/>
</dbReference>
<evidence type="ECO:0000313" key="3">
    <source>
        <dbReference type="Proteomes" id="UP000029389"/>
    </source>
</evidence>
<dbReference type="EMBL" id="JMQC01000008">
    <property type="protein sequence ID" value="KFM98697.1"/>
    <property type="molecule type" value="Genomic_DNA"/>
</dbReference>